<evidence type="ECO:0000259" key="8">
    <source>
        <dbReference type="Pfam" id="PF10502"/>
    </source>
</evidence>
<keyword evidence="5 7" id="KW-0378">Hydrolase</keyword>
<keyword evidence="9" id="KW-0614">Plasmid</keyword>
<dbReference type="Pfam" id="PF10502">
    <property type="entry name" value="Peptidase_S26"/>
    <property type="match status" value="1"/>
</dbReference>
<evidence type="ECO:0000256" key="6">
    <source>
        <dbReference type="PIRSR" id="PIRSR600223-1"/>
    </source>
</evidence>
<dbReference type="RefSeq" id="WP_061429952.1">
    <property type="nucleotide sequence ID" value="NZ_CATNZX010000001.1"/>
</dbReference>
<protein>
    <recommendedName>
        <fullName evidence="4 7">Signal peptidase I</fullName>
        <ecNumber evidence="4 7">3.4.21.89</ecNumber>
    </recommendedName>
</protein>
<evidence type="ECO:0000313" key="10">
    <source>
        <dbReference type="Proteomes" id="UP000070260"/>
    </source>
</evidence>
<feature type="domain" description="Peptidase S26" evidence="8">
    <location>
        <begin position="31"/>
        <end position="174"/>
    </location>
</feature>
<dbReference type="PROSITE" id="PS00761">
    <property type="entry name" value="SPASE_I_3"/>
    <property type="match status" value="1"/>
</dbReference>
<organism evidence="9 10">
    <name type="scientific">Clostridium perfringens</name>
    <dbReference type="NCBI Taxonomy" id="1502"/>
    <lineage>
        <taxon>Bacteria</taxon>
        <taxon>Bacillati</taxon>
        <taxon>Bacillota</taxon>
        <taxon>Clostridia</taxon>
        <taxon>Eubacteriales</taxon>
        <taxon>Clostridiaceae</taxon>
        <taxon>Clostridium</taxon>
    </lineage>
</organism>
<feature type="active site" evidence="6">
    <location>
        <position position="96"/>
    </location>
</feature>
<evidence type="ECO:0000256" key="3">
    <source>
        <dbReference type="ARBA" id="ARBA00009370"/>
    </source>
</evidence>
<dbReference type="AlphaFoldDB" id="A0A140GS68"/>
<evidence type="ECO:0000256" key="7">
    <source>
        <dbReference type="RuleBase" id="RU362042"/>
    </source>
</evidence>
<dbReference type="Gene3D" id="2.10.109.10">
    <property type="entry name" value="Umud Fragment, subunit A"/>
    <property type="match status" value="1"/>
</dbReference>
<dbReference type="EMBL" id="CP013615">
    <property type="protein sequence ID" value="AMN31377.1"/>
    <property type="molecule type" value="Genomic_DNA"/>
</dbReference>
<dbReference type="PATRIC" id="fig|1502.177.peg.3672"/>
<dbReference type="InterPro" id="IPR036286">
    <property type="entry name" value="LexA/Signal_pep-like_sf"/>
</dbReference>
<dbReference type="Proteomes" id="UP000070260">
    <property type="component" value="Plasmid pJFP838A"/>
</dbReference>
<keyword evidence="7" id="KW-1133">Transmembrane helix</keyword>
<comment type="catalytic activity">
    <reaction evidence="1 7">
        <text>Cleavage of hydrophobic, N-terminal signal or leader sequences from secreted and periplasmic proteins.</text>
        <dbReference type="EC" id="3.4.21.89"/>
    </reaction>
</comment>
<reference evidence="9 10" key="1">
    <citation type="journal article" date="2016" name="PLoS ONE">
        <title>Plasmid Characterization and Chromosome Analysis of Two netF+ Clostridium perfringens Isolates Associated with Foal and Canine Necrotizing Enteritis.</title>
        <authorList>
            <person name="Mehdizadeh Gohari I."/>
            <person name="Kropinski A.M."/>
            <person name="Weese S.J."/>
            <person name="Parreira V.R."/>
            <person name="Whitehead A.E."/>
            <person name="Boerlin P."/>
            <person name="Prescott J.F."/>
        </authorList>
    </citation>
    <scope>NUCLEOTIDE SEQUENCE [LARGE SCALE GENOMIC DNA]</scope>
    <source>
        <strain evidence="9 10">JP838</strain>
        <plasmid evidence="10">Plasmid pJFP838A</plasmid>
    </source>
</reference>
<dbReference type="EC" id="3.4.21.89" evidence="4 7"/>
<keyword evidence="7" id="KW-0812">Transmembrane</keyword>
<dbReference type="SUPFAM" id="SSF51306">
    <property type="entry name" value="LexA/Signal peptidase"/>
    <property type="match status" value="1"/>
</dbReference>
<feature type="transmembrane region" description="Helical" evidence="7">
    <location>
        <begin position="25"/>
        <end position="47"/>
    </location>
</feature>
<dbReference type="InterPro" id="IPR000223">
    <property type="entry name" value="Pept_S26A_signal_pept_1"/>
</dbReference>
<dbReference type="InterPro" id="IPR019757">
    <property type="entry name" value="Pept_S26A_signal_pept_1_Lys-AS"/>
</dbReference>
<comment type="similarity">
    <text evidence="3 7">Belongs to the peptidase S26 family.</text>
</comment>
<dbReference type="PANTHER" id="PTHR43390">
    <property type="entry name" value="SIGNAL PEPTIDASE I"/>
    <property type="match status" value="1"/>
</dbReference>
<dbReference type="PRINTS" id="PR00727">
    <property type="entry name" value="LEADERPTASE"/>
</dbReference>
<geneLocation type="plasmid" evidence="9 10">
    <name>pJFP838A</name>
</geneLocation>
<keyword evidence="7" id="KW-0472">Membrane</keyword>
<dbReference type="CDD" id="cd06530">
    <property type="entry name" value="S26_SPase_I"/>
    <property type="match status" value="1"/>
</dbReference>
<gene>
    <name evidence="9" type="ORF">JFP838_pA0461</name>
</gene>
<evidence type="ECO:0000313" key="9">
    <source>
        <dbReference type="EMBL" id="AMN31377.1"/>
    </source>
</evidence>
<proteinExistence type="inferred from homology"/>
<evidence type="ECO:0000256" key="2">
    <source>
        <dbReference type="ARBA" id="ARBA00004401"/>
    </source>
</evidence>
<dbReference type="OrthoDB" id="9802919at2"/>
<dbReference type="PROSITE" id="PS00760">
    <property type="entry name" value="SPASE_I_2"/>
    <property type="match status" value="1"/>
</dbReference>
<feature type="active site" evidence="6">
    <location>
        <position position="56"/>
    </location>
</feature>
<accession>A0A140GS68</accession>
<dbReference type="GO" id="GO:0006465">
    <property type="term" value="P:signal peptide processing"/>
    <property type="evidence" value="ECO:0007669"/>
    <property type="project" value="InterPro"/>
</dbReference>
<name>A0A140GS68_CLOPF</name>
<keyword evidence="7" id="KW-0645">Protease</keyword>
<dbReference type="GO" id="GO:0004252">
    <property type="term" value="F:serine-type endopeptidase activity"/>
    <property type="evidence" value="ECO:0007669"/>
    <property type="project" value="InterPro"/>
</dbReference>
<dbReference type="InterPro" id="IPR019533">
    <property type="entry name" value="Peptidase_S26"/>
</dbReference>
<comment type="subcellular location">
    <subcellularLocation>
        <location evidence="2">Cell membrane</location>
        <topology evidence="2">Single-pass type II membrane protein</topology>
    </subcellularLocation>
    <subcellularLocation>
        <location evidence="7">Membrane</location>
        <topology evidence="7">Single-pass type II membrane protein</topology>
    </subcellularLocation>
</comment>
<dbReference type="InterPro" id="IPR019758">
    <property type="entry name" value="Pept_S26A_signal_pept_1_CS"/>
</dbReference>
<dbReference type="GO" id="GO:0005886">
    <property type="term" value="C:plasma membrane"/>
    <property type="evidence" value="ECO:0007669"/>
    <property type="project" value="UniProtKB-SubCell"/>
</dbReference>
<dbReference type="NCBIfam" id="TIGR02227">
    <property type="entry name" value="sigpep_I_bact"/>
    <property type="match status" value="1"/>
</dbReference>
<dbReference type="GO" id="GO:0009003">
    <property type="term" value="F:signal peptidase activity"/>
    <property type="evidence" value="ECO:0007669"/>
    <property type="project" value="UniProtKB-EC"/>
</dbReference>
<evidence type="ECO:0000256" key="4">
    <source>
        <dbReference type="ARBA" id="ARBA00013208"/>
    </source>
</evidence>
<dbReference type="PANTHER" id="PTHR43390:SF1">
    <property type="entry name" value="CHLOROPLAST PROCESSING PEPTIDASE"/>
    <property type="match status" value="1"/>
</dbReference>
<evidence type="ECO:0000256" key="5">
    <source>
        <dbReference type="ARBA" id="ARBA00022801"/>
    </source>
</evidence>
<evidence type="ECO:0000256" key="1">
    <source>
        <dbReference type="ARBA" id="ARBA00000677"/>
    </source>
</evidence>
<sequence length="185" mass="20645">MLLRKLMKKNNESNLEAKEKSWKKIIAENLIVILIGLGIGLTIRAVAMPVKVNGHSMENTLNNSDYMLMNRLSKINHGDIVVTKSCLDNGDRLLIKRVIGLPGDKILIENGKVYLNGTEINEDYIKEPMNITEFVSEIIPKGKVFVMGDNRNNSLDSRNASVGCLDISKDILGKCYLDVSQKKTV</sequence>